<feature type="transmembrane region" description="Helical" evidence="2">
    <location>
        <begin position="131"/>
        <end position="151"/>
    </location>
</feature>
<evidence type="ECO:0000313" key="5">
    <source>
        <dbReference type="Proteomes" id="UP000623129"/>
    </source>
</evidence>
<proteinExistence type="predicted"/>
<dbReference type="EMBL" id="SWLB01000008">
    <property type="protein sequence ID" value="KAF3335160.1"/>
    <property type="molecule type" value="Genomic_DNA"/>
</dbReference>
<evidence type="ECO:0000256" key="2">
    <source>
        <dbReference type="SAM" id="Phobius"/>
    </source>
</evidence>
<evidence type="ECO:0000256" key="1">
    <source>
        <dbReference type="SAM" id="MobiDB-lite"/>
    </source>
</evidence>
<feature type="chain" id="PRO_5032434864" evidence="3">
    <location>
        <begin position="25"/>
        <end position="174"/>
    </location>
</feature>
<name>A0A833VNY0_9POAL</name>
<evidence type="ECO:0000313" key="4">
    <source>
        <dbReference type="EMBL" id="KAF3335160.1"/>
    </source>
</evidence>
<keyword evidence="5" id="KW-1185">Reference proteome</keyword>
<feature type="compositionally biased region" description="Low complexity" evidence="1">
    <location>
        <begin position="26"/>
        <end position="74"/>
    </location>
</feature>
<keyword evidence="3" id="KW-0732">Signal</keyword>
<feature type="compositionally biased region" description="Pro residues" evidence="1">
    <location>
        <begin position="81"/>
        <end position="98"/>
    </location>
</feature>
<keyword evidence="2" id="KW-0472">Membrane</keyword>
<dbReference type="PANTHER" id="PTHR36721:SF15">
    <property type="entry name" value="EN_SPM-LIKE TRANSPOSON PROTEIN"/>
    <property type="match status" value="1"/>
</dbReference>
<feature type="compositionally biased region" description="Basic and acidic residues" evidence="1">
    <location>
        <begin position="115"/>
        <end position="126"/>
    </location>
</feature>
<comment type="caution">
    <text evidence="4">The sequence shown here is derived from an EMBL/GenBank/DDBJ whole genome shotgun (WGS) entry which is preliminary data.</text>
</comment>
<gene>
    <name evidence="4" type="ORF">FCM35_KLT19667</name>
</gene>
<dbReference type="PANTHER" id="PTHR36721">
    <property type="entry name" value="PROLINE-RICH FAMILY PROTEIN"/>
    <property type="match status" value="1"/>
</dbReference>
<evidence type="ECO:0000256" key="3">
    <source>
        <dbReference type="SAM" id="SignalP"/>
    </source>
</evidence>
<accession>A0A833VNY0</accession>
<reference evidence="4" key="1">
    <citation type="submission" date="2020-01" db="EMBL/GenBank/DDBJ databases">
        <title>Genome sequence of Kobresia littledalei, the first chromosome-level genome in the family Cyperaceae.</title>
        <authorList>
            <person name="Qu G."/>
        </authorList>
    </citation>
    <scope>NUCLEOTIDE SEQUENCE</scope>
    <source>
        <strain evidence="4">C.B.Clarke</strain>
        <tissue evidence="4">Leaf</tissue>
    </source>
</reference>
<protein>
    <submittedName>
        <fullName evidence="4">Uncharacterized protein</fullName>
    </submittedName>
</protein>
<feature type="region of interest" description="Disordered" evidence="1">
    <location>
        <begin position="26"/>
        <end position="126"/>
    </location>
</feature>
<keyword evidence="2" id="KW-1133">Transmembrane helix</keyword>
<sequence length="174" mass="18053">MASLHLFFLVSLLLLTLMPHLSLSQSSQISLPPSFPPTSTFSSSDPADLASPPDLSVSDSPSSSPFASPPSTSDLLDEAPAPSPLSSPVKPFPVPAPTPSYAAAVKASSIDAGEEETKTDEKKGLDGHKKAGVVVGVFAATAVVGLGVLVCKKRQANIRRSRYGYSSSSRVEMV</sequence>
<dbReference type="AlphaFoldDB" id="A0A833VNY0"/>
<dbReference type="Proteomes" id="UP000623129">
    <property type="component" value="Unassembled WGS sequence"/>
</dbReference>
<feature type="signal peptide" evidence="3">
    <location>
        <begin position="1"/>
        <end position="24"/>
    </location>
</feature>
<keyword evidence="2" id="KW-0812">Transmembrane</keyword>
<organism evidence="4 5">
    <name type="scientific">Carex littledalei</name>
    <dbReference type="NCBI Taxonomy" id="544730"/>
    <lineage>
        <taxon>Eukaryota</taxon>
        <taxon>Viridiplantae</taxon>
        <taxon>Streptophyta</taxon>
        <taxon>Embryophyta</taxon>
        <taxon>Tracheophyta</taxon>
        <taxon>Spermatophyta</taxon>
        <taxon>Magnoliopsida</taxon>
        <taxon>Liliopsida</taxon>
        <taxon>Poales</taxon>
        <taxon>Cyperaceae</taxon>
        <taxon>Cyperoideae</taxon>
        <taxon>Cariceae</taxon>
        <taxon>Carex</taxon>
        <taxon>Carex subgen. Euthyceras</taxon>
    </lineage>
</organism>